<sequence>MTPCCSDRRAQRFAWRAGGQADVKSVCLMLLRSHAVSFPMSLASTDVPFRGSTVSWTGTPLLIFLFWVDSLGLVGLFSERTKDGGVPCSFNTGCCTLDAGTTLSRDAPCLHFYSPQEAKGH</sequence>
<keyword evidence="2" id="KW-1185">Reference proteome</keyword>
<organism evidence="1 2">
    <name type="scientific">Molossus molossus</name>
    <name type="common">Pallas' mastiff bat</name>
    <name type="synonym">Vespertilio molossus</name>
    <dbReference type="NCBI Taxonomy" id="27622"/>
    <lineage>
        <taxon>Eukaryota</taxon>
        <taxon>Metazoa</taxon>
        <taxon>Chordata</taxon>
        <taxon>Craniata</taxon>
        <taxon>Vertebrata</taxon>
        <taxon>Euteleostomi</taxon>
        <taxon>Mammalia</taxon>
        <taxon>Eutheria</taxon>
        <taxon>Laurasiatheria</taxon>
        <taxon>Chiroptera</taxon>
        <taxon>Yangochiroptera</taxon>
        <taxon>Molossidae</taxon>
        <taxon>Molossus</taxon>
    </lineage>
</organism>
<dbReference type="AlphaFoldDB" id="A0A7J8DQM0"/>
<dbReference type="Proteomes" id="UP000550707">
    <property type="component" value="Unassembled WGS sequence"/>
</dbReference>
<proteinExistence type="predicted"/>
<evidence type="ECO:0000313" key="1">
    <source>
        <dbReference type="EMBL" id="KAF6425212.1"/>
    </source>
</evidence>
<accession>A0A7J8DQM0</accession>
<dbReference type="EMBL" id="JACASF010000017">
    <property type="protein sequence ID" value="KAF6425212.1"/>
    <property type="molecule type" value="Genomic_DNA"/>
</dbReference>
<protein>
    <submittedName>
        <fullName evidence="1">Uncharacterized protein</fullName>
    </submittedName>
</protein>
<dbReference type="InParanoid" id="A0A7J8DQM0"/>
<gene>
    <name evidence="1" type="ORF">HJG59_009255</name>
</gene>
<evidence type="ECO:0000313" key="2">
    <source>
        <dbReference type="Proteomes" id="UP000550707"/>
    </source>
</evidence>
<comment type="caution">
    <text evidence="1">The sequence shown here is derived from an EMBL/GenBank/DDBJ whole genome shotgun (WGS) entry which is preliminary data.</text>
</comment>
<name>A0A7J8DQM0_MOLMO</name>
<reference evidence="1 2" key="1">
    <citation type="journal article" date="2020" name="Nature">
        <title>Six reference-quality genomes reveal evolution of bat adaptations.</title>
        <authorList>
            <person name="Jebb D."/>
            <person name="Huang Z."/>
            <person name="Pippel M."/>
            <person name="Hughes G.M."/>
            <person name="Lavrichenko K."/>
            <person name="Devanna P."/>
            <person name="Winkler S."/>
            <person name="Jermiin L.S."/>
            <person name="Skirmuntt E.C."/>
            <person name="Katzourakis A."/>
            <person name="Burkitt-Gray L."/>
            <person name="Ray D.A."/>
            <person name="Sullivan K.A.M."/>
            <person name="Roscito J.G."/>
            <person name="Kirilenko B.M."/>
            <person name="Davalos L.M."/>
            <person name="Corthals A.P."/>
            <person name="Power M.L."/>
            <person name="Jones G."/>
            <person name="Ransome R.D."/>
            <person name="Dechmann D.K.N."/>
            <person name="Locatelli A.G."/>
            <person name="Puechmaille S.J."/>
            <person name="Fedrigo O."/>
            <person name="Jarvis E.D."/>
            <person name="Hiller M."/>
            <person name="Vernes S.C."/>
            <person name="Myers E.W."/>
            <person name="Teeling E.C."/>
        </authorList>
    </citation>
    <scope>NUCLEOTIDE SEQUENCE [LARGE SCALE GENOMIC DNA]</scope>
    <source>
        <strain evidence="1">MMolMol1</strain>
        <tissue evidence="1">Muscle</tissue>
    </source>
</reference>